<evidence type="ECO:0000313" key="1">
    <source>
        <dbReference type="EMBL" id="GER39512.1"/>
    </source>
</evidence>
<protein>
    <submittedName>
        <fullName evidence="1">5-hydroxytryptamine receptor 2A</fullName>
    </submittedName>
</protein>
<sequence length="140" mass="16161">MGRDVDGLDLRLLHLLFRHRHSQHAVLHSRLHLIKLGILRQTETAEELAGTPLHTVPPVVLLHLLLAPLPTNLQHTTILHLDLDLLFLQSGHIHLEHVSLRRLLPVDPRVGHRRDFSGRGRRVRDGAREREAFEWIPKIQ</sequence>
<comment type="caution">
    <text evidence="1">The sequence shown here is derived from an EMBL/GenBank/DDBJ whole genome shotgun (WGS) entry which is preliminary data.</text>
</comment>
<dbReference type="Proteomes" id="UP000325081">
    <property type="component" value="Unassembled WGS sequence"/>
</dbReference>
<dbReference type="AlphaFoldDB" id="A0A5A7Q3W1"/>
<keyword evidence="2" id="KW-1185">Reference proteome</keyword>
<dbReference type="EMBL" id="BKCP01005683">
    <property type="protein sequence ID" value="GER39512.1"/>
    <property type="molecule type" value="Genomic_DNA"/>
</dbReference>
<gene>
    <name evidence="1" type="ORF">STAS_16124</name>
</gene>
<keyword evidence="1" id="KW-0675">Receptor</keyword>
<proteinExistence type="predicted"/>
<evidence type="ECO:0000313" key="2">
    <source>
        <dbReference type="Proteomes" id="UP000325081"/>
    </source>
</evidence>
<reference evidence="2" key="1">
    <citation type="journal article" date="2019" name="Curr. Biol.">
        <title>Genome Sequence of Striga asiatica Provides Insight into the Evolution of Plant Parasitism.</title>
        <authorList>
            <person name="Yoshida S."/>
            <person name="Kim S."/>
            <person name="Wafula E.K."/>
            <person name="Tanskanen J."/>
            <person name="Kim Y.M."/>
            <person name="Honaas L."/>
            <person name="Yang Z."/>
            <person name="Spallek T."/>
            <person name="Conn C.E."/>
            <person name="Ichihashi Y."/>
            <person name="Cheong K."/>
            <person name="Cui S."/>
            <person name="Der J.P."/>
            <person name="Gundlach H."/>
            <person name="Jiao Y."/>
            <person name="Hori C."/>
            <person name="Ishida J.K."/>
            <person name="Kasahara H."/>
            <person name="Kiba T."/>
            <person name="Kim M.S."/>
            <person name="Koo N."/>
            <person name="Laohavisit A."/>
            <person name="Lee Y.H."/>
            <person name="Lumba S."/>
            <person name="McCourt P."/>
            <person name="Mortimer J.C."/>
            <person name="Mutuku J.M."/>
            <person name="Nomura T."/>
            <person name="Sasaki-Sekimoto Y."/>
            <person name="Seto Y."/>
            <person name="Wang Y."/>
            <person name="Wakatake T."/>
            <person name="Sakakibara H."/>
            <person name="Demura T."/>
            <person name="Yamaguchi S."/>
            <person name="Yoneyama K."/>
            <person name="Manabe R.I."/>
            <person name="Nelson D.C."/>
            <person name="Schulman A.H."/>
            <person name="Timko M.P."/>
            <person name="dePamphilis C.W."/>
            <person name="Choi D."/>
            <person name="Shirasu K."/>
        </authorList>
    </citation>
    <scope>NUCLEOTIDE SEQUENCE [LARGE SCALE GENOMIC DNA]</scope>
    <source>
        <strain evidence="2">cv. UVA1</strain>
    </source>
</reference>
<organism evidence="1 2">
    <name type="scientific">Striga asiatica</name>
    <name type="common">Asiatic witchweed</name>
    <name type="synonym">Buchnera asiatica</name>
    <dbReference type="NCBI Taxonomy" id="4170"/>
    <lineage>
        <taxon>Eukaryota</taxon>
        <taxon>Viridiplantae</taxon>
        <taxon>Streptophyta</taxon>
        <taxon>Embryophyta</taxon>
        <taxon>Tracheophyta</taxon>
        <taxon>Spermatophyta</taxon>
        <taxon>Magnoliopsida</taxon>
        <taxon>eudicotyledons</taxon>
        <taxon>Gunneridae</taxon>
        <taxon>Pentapetalae</taxon>
        <taxon>asterids</taxon>
        <taxon>lamiids</taxon>
        <taxon>Lamiales</taxon>
        <taxon>Orobanchaceae</taxon>
        <taxon>Buchnereae</taxon>
        <taxon>Striga</taxon>
    </lineage>
</organism>
<accession>A0A5A7Q3W1</accession>
<name>A0A5A7Q3W1_STRAF</name>